<dbReference type="Gene3D" id="3.30.2020.40">
    <property type="entry name" value="Uncharacterised protein PF10387, DUF2442"/>
    <property type="match status" value="1"/>
</dbReference>
<keyword evidence="2" id="KW-1185">Reference proteome</keyword>
<gene>
    <name evidence="1" type="ORF">AS592_00575</name>
</gene>
<evidence type="ECO:0008006" key="3">
    <source>
        <dbReference type="Google" id="ProtNLM"/>
    </source>
</evidence>
<dbReference type="EMBL" id="LNKT01000071">
    <property type="protein sequence ID" value="KYJ85572.1"/>
    <property type="molecule type" value="Genomic_DNA"/>
</dbReference>
<dbReference type="Proteomes" id="UP000075359">
    <property type="component" value="Unassembled WGS sequence"/>
</dbReference>
<sequence length="87" mass="9934">MSILIQNEPLAYDIKFNDDELMVFLKDGRTLNVPLVWYPSLENATKEELENYELLGDGEGIHWIDLDEDLSIKGFFQGIPMSEGEVA</sequence>
<dbReference type="OrthoDB" id="337884at2"/>
<dbReference type="AlphaFoldDB" id="A0A151CDG8"/>
<protein>
    <recommendedName>
        <fullName evidence="3">DUF2442 domain-containing protein</fullName>
    </recommendedName>
</protein>
<reference evidence="1 2" key="1">
    <citation type="submission" date="2015-11" db="EMBL/GenBank/DDBJ databases">
        <title>Draft genome of Sulfurovum riftiae 1812E, a member of the Epsilonproteobacteria isolated from the tube of the deep-sea hydrothermal vent tubewom Riftia pachyptila.</title>
        <authorList>
            <person name="Vetriani C."/>
            <person name="Giovannelli D."/>
        </authorList>
    </citation>
    <scope>NUCLEOTIDE SEQUENCE [LARGE SCALE GENOMIC DNA]</scope>
    <source>
        <strain evidence="1 2">1812E</strain>
    </source>
</reference>
<dbReference type="Pfam" id="PF10387">
    <property type="entry name" value="DUF2442"/>
    <property type="match status" value="1"/>
</dbReference>
<evidence type="ECO:0000313" key="2">
    <source>
        <dbReference type="Proteomes" id="UP000075359"/>
    </source>
</evidence>
<proteinExistence type="predicted"/>
<accession>A0A151CDG8</accession>
<dbReference type="RefSeq" id="WP_067332342.1">
    <property type="nucleotide sequence ID" value="NZ_LNKT01000071.1"/>
</dbReference>
<dbReference type="InterPro" id="IPR018841">
    <property type="entry name" value="DUF2442"/>
</dbReference>
<dbReference type="STRING" id="1630136.AS592_00575"/>
<evidence type="ECO:0000313" key="1">
    <source>
        <dbReference type="EMBL" id="KYJ85572.1"/>
    </source>
</evidence>
<organism evidence="1 2">
    <name type="scientific">Sulfurovum riftiae</name>
    <dbReference type="NCBI Taxonomy" id="1630136"/>
    <lineage>
        <taxon>Bacteria</taxon>
        <taxon>Pseudomonadati</taxon>
        <taxon>Campylobacterota</taxon>
        <taxon>Epsilonproteobacteria</taxon>
        <taxon>Campylobacterales</taxon>
        <taxon>Sulfurovaceae</taxon>
        <taxon>Sulfurovum</taxon>
    </lineage>
</organism>
<comment type="caution">
    <text evidence="1">The sequence shown here is derived from an EMBL/GenBank/DDBJ whole genome shotgun (WGS) entry which is preliminary data.</text>
</comment>
<name>A0A151CDG8_9BACT</name>